<dbReference type="RefSeq" id="WP_010920762.1">
    <property type="nucleotide sequence ID" value="NC_011916.1"/>
</dbReference>
<dbReference type="EMBL" id="CP001340">
    <property type="protein sequence ID" value="ACL96485.1"/>
    <property type="molecule type" value="Genomic_DNA"/>
</dbReference>
<accession>A0A0H3CC17</accession>
<reference evidence="2 3" key="1">
    <citation type="journal article" date="2010" name="J. Bacteriol.">
        <title>The genetic basis of laboratory adaptation in Caulobacter crescentus.</title>
        <authorList>
            <person name="Marks M.E."/>
            <person name="Castro-Rojas C.M."/>
            <person name="Teiling C."/>
            <person name="Du L."/>
            <person name="Kapatral V."/>
            <person name="Walunas T.L."/>
            <person name="Crosson S."/>
        </authorList>
    </citation>
    <scope>NUCLEOTIDE SEQUENCE [LARGE SCALE GENOMIC DNA]</scope>
    <source>
        <strain evidence="3">NA1000 / CB15N</strain>
    </source>
</reference>
<keyword evidence="3" id="KW-1185">Reference proteome</keyword>
<evidence type="ECO:0000313" key="2">
    <source>
        <dbReference type="EMBL" id="ACL96485.1"/>
    </source>
</evidence>
<dbReference type="GO" id="GO:0008081">
    <property type="term" value="F:phosphoric diester hydrolase activity"/>
    <property type="evidence" value="ECO:0007669"/>
    <property type="project" value="InterPro"/>
</dbReference>
<dbReference type="InterPro" id="IPR032075">
    <property type="entry name" value="PI-PLC-C1"/>
</dbReference>
<dbReference type="AlphaFoldDB" id="A0A0H3CC17"/>
<dbReference type="Pfam" id="PF16670">
    <property type="entry name" value="PI-PLC-C1"/>
    <property type="match status" value="1"/>
</dbReference>
<keyword evidence="1" id="KW-0732">Signal</keyword>
<dbReference type="RefSeq" id="YP_002518393.1">
    <property type="nucleotide sequence ID" value="NC_011916.1"/>
</dbReference>
<gene>
    <name evidence="2" type="ordered locus">CCNA_03020</name>
</gene>
<evidence type="ECO:0000313" key="3">
    <source>
        <dbReference type="Proteomes" id="UP000001364"/>
    </source>
</evidence>
<dbReference type="GeneID" id="7333310"/>
<dbReference type="InterPro" id="IPR017946">
    <property type="entry name" value="PLC-like_Pdiesterase_TIM-brl"/>
</dbReference>
<name>A0A0H3CC17_CAUVN</name>
<feature type="chain" id="PRO_5002606375" evidence="1">
    <location>
        <begin position="19"/>
        <end position="375"/>
    </location>
</feature>
<dbReference type="Proteomes" id="UP000001364">
    <property type="component" value="Chromosome"/>
</dbReference>
<dbReference type="HOGENOM" id="CLU_045947_0_0_5"/>
<protein>
    <submittedName>
        <fullName evidence="2">Phosphatidylinositol-specific phospholipase C1-like protein</fullName>
    </submittedName>
</protein>
<dbReference type="OrthoDB" id="195526at2"/>
<organism evidence="2 3">
    <name type="scientific">Caulobacter vibrioides (strain NA1000 / CB15N)</name>
    <name type="common">Caulobacter crescentus</name>
    <dbReference type="NCBI Taxonomy" id="565050"/>
    <lineage>
        <taxon>Bacteria</taxon>
        <taxon>Pseudomonadati</taxon>
        <taxon>Pseudomonadota</taxon>
        <taxon>Alphaproteobacteria</taxon>
        <taxon>Caulobacterales</taxon>
        <taxon>Caulobacteraceae</taxon>
        <taxon>Caulobacter</taxon>
    </lineage>
</organism>
<dbReference type="PATRIC" id="fig|565050.3.peg.2946"/>
<dbReference type="KEGG" id="ccs:CCNA_03020"/>
<dbReference type="SUPFAM" id="SSF51695">
    <property type="entry name" value="PLC-like phosphodiesterases"/>
    <property type="match status" value="1"/>
</dbReference>
<dbReference type="Gene3D" id="3.20.20.190">
    <property type="entry name" value="Phosphatidylinositol (PI) phosphodiesterase"/>
    <property type="match status" value="1"/>
</dbReference>
<evidence type="ECO:0000256" key="1">
    <source>
        <dbReference type="SAM" id="SignalP"/>
    </source>
</evidence>
<dbReference type="GO" id="GO:0006629">
    <property type="term" value="P:lipid metabolic process"/>
    <property type="evidence" value="ECO:0007669"/>
    <property type="project" value="InterPro"/>
</dbReference>
<dbReference type="CDD" id="cd08589">
    <property type="entry name" value="PI-PLCc_SaPLC1_like"/>
    <property type="match status" value="1"/>
</dbReference>
<proteinExistence type="predicted"/>
<feature type="signal peptide" evidence="1">
    <location>
        <begin position="1"/>
        <end position="18"/>
    </location>
</feature>
<sequence>MMLTLLAALAVAAAPCPASDESPACVRQRIDALPMTDLLTVGTHNSYKLAIPPEEMAAMVAARGPVALGIDYSHRPLTEQLDAGARQLEIDVVADPQGGLFAKPLTALGKGVTLTPDVAAALAKPGFKTLHIPDVDFRSSCVTFVACLKEVRAWSDTHRDHAPILIMLNAKEGAASLPGGVTPLPFTEALFDALDAEIRAVFGEDRLITPDQVQGKAKTLRDGVLAGGWPKLGAARGKVFFALDESPAKVALYRGQRASLEGRAMFVNTDEASPAAAYLTLNDPVAQKDRIAAAVKAGFIVRTRADAETLQARRNDPTQRDAALASGAQYVSTDYIWADPRFAGDYTVRLPGNKVAVCNPVRQPTGCGGRDLEGR</sequence>